<dbReference type="PRINTS" id="PR01036">
    <property type="entry name" value="TCRTETB"/>
</dbReference>
<dbReference type="EMBL" id="ML996105">
    <property type="protein sequence ID" value="KAF2739185.1"/>
    <property type="molecule type" value="Genomic_DNA"/>
</dbReference>
<feature type="domain" description="Major facilitator superfamily (MFS) profile" evidence="7">
    <location>
        <begin position="60"/>
        <end position="549"/>
    </location>
</feature>
<feature type="transmembrane region" description="Helical" evidence="6">
    <location>
        <begin position="184"/>
        <end position="202"/>
    </location>
</feature>
<name>A0A9P4V872_9PLEO</name>
<evidence type="ECO:0000313" key="9">
    <source>
        <dbReference type="Proteomes" id="UP000799444"/>
    </source>
</evidence>
<comment type="subcellular location">
    <subcellularLocation>
        <location evidence="1">Membrane</location>
        <topology evidence="1">Multi-pass membrane protein</topology>
    </subcellularLocation>
</comment>
<dbReference type="AlphaFoldDB" id="A0A9P4V872"/>
<dbReference type="InterPro" id="IPR020846">
    <property type="entry name" value="MFS_dom"/>
</dbReference>
<keyword evidence="4 6" id="KW-0472">Membrane</keyword>
<evidence type="ECO:0000256" key="6">
    <source>
        <dbReference type="SAM" id="Phobius"/>
    </source>
</evidence>
<reference evidence="8" key="1">
    <citation type="journal article" date="2020" name="Stud. Mycol.">
        <title>101 Dothideomycetes genomes: a test case for predicting lifestyles and emergence of pathogens.</title>
        <authorList>
            <person name="Haridas S."/>
            <person name="Albert R."/>
            <person name="Binder M."/>
            <person name="Bloem J."/>
            <person name="Labutti K."/>
            <person name="Salamov A."/>
            <person name="Andreopoulos B."/>
            <person name="Baker S."/>
            <person name="Barry K."/>
            <person name="Bills G."/>
            <person name="Bluhm B."/>
            <person name="Cannon C."/>
            <person name="Castanera R."/>
            <person name="Culley D."/>
            <person name="Daum C."/>
            <person name="Ezra D."/>
            <person name="Gonzalez J."/>
            <person name="Henrissat B."/>
            <person name="Kuo A."/>
            <person name="Liang C."/>
            <person name="Lipzen A."/>
            <person name="Lutzoni F."/>
            <person name="Magnuson J."/>
            <person name="Mondo S."/>
            <person name="Nolan M."/>
            <person name="Ohm R."/>
            <person name="Pangilinan J."/>
            <person name="Park H.-J."/>
            <person name="Ramirez L."/>
            <person name="Alfaro M."/>
            <person name="Sun H."/>
            <person name="Tritt A."/>
            <person name="Yoshinaga Y."/>
            <person name="Zwiers L.-H."/>
            <person name="Turgeon B."/>
            <person name="Goodwin S."/>
            <person name="Spatafora J."/>
            <person name="Crous P."/>
            <person name="Grigoriev I."/>
        </authorList>
    </citation>
    <scope>NUCLEOTIDE SEQUENCE</scope>
    <source>
        <strain evidence="8">CBS 125425</strain>
    </source>
</reference>
<keyword evidence="3 6" id="KW-1133">Transmembrane helix</keyword>
<dbReference type="PANTHER" id="PTHR23501">
    <property type="entry name" value="MAJOR FACILITATOR SUPERFAMILY"/>
    <property type="match status" value="1"/>
</dbReference>
<dbReference type="PROSITE" id="PS50850">
    <property type="entry name" value="MFS"/>
    <property type="match status" value="1"/>
</dbReference>
<feature type="transmembrane region" description="Helical" evidence="6">
    <location>
        <begin position="283"/>
        <end position="300"/>
    </location>
</feature>
<dbReference type="GO" id="GO:0005886">
    <property type="term" value="C:plasma membrane"/>
    <property type="evidence" value="ECO:0007669"/>
    <property type="project" value="TreeGrafter"/>
</dbReference>
<dbReference type="OrthoDB" id="2351791at2759"/>
<organism evidence="8 9">
    <name type="scientific">Polyplosphaeria fusca</name>
    <dbReference type="NCBI Taxonomy" id="682080"/>
    <lineage>
        <taxon>Eukaryota</taxon>
        <taxon>Fungi</taxon>
        <taxon>Dikarya</taxon>
        <taxon>Ascomycota</taxon>
        <taxon>Pezizomycotina</taxon>
        <taxon>Dothideomycetes</taxon>
        <taxon>Pleosporomycetidae</taxon>
        <taxon>Pleosporales</taxon>
        <taxon>Tetraplosphaeriaceae</taxon>
        <taxon>Polyplosphaeria</taxon>
    </lineage>
</organism>
<dbReference type="SUPFAM" id="SSF103473">
    <property type="entry name" value="MFS general substrate transporter"/>
    <property type="match status" value="1"/>
</dbReference>
<feature type="transmembrane region" description="Helical" evidence="6">
    <location>
        <begin position="354"/>
        <end position="379"/>
    </location>
</feature>
<feature type="transmembrane region" description="Helical" evidence="6">
    <location>
        <begin position="57"/>
        <end position="84"/>
    </location>
</feature>
<feature type="region of interest" description="Disordered" evidence="5">
    <location>
        <begin position="1"/>
        <end position="45"/>
    </location>
</feature>
<accession>A0A9P4V872</accession>
<feature type="transmembrane region" description="Helical" evidence="6">
    <location>
        <begin position="126"/>
        <end position="145"/>
    </location>
</feature>
<evidence type="ECO:0000256" key="4">
    <source>
        <dbReference type="ARBA" id="ARBA00023136"/>
    </source>
</evidence>
<dbReference type="Pfam" id="PF07690">
    <property type="entry name" value="MFS_1"/>
    <property type="match status" value="1"/>
</dbReference>
<feature type="transmembrane region" description="Helical" evidence="6">
    <location>
        <begin position="151"/>
        <end position="172"/>
    </location>
</feature>
<evidence type="ECO:0000256" key="3">
    <source>
        <dbReference type="ARBA" id="ARBA00022989"/>
    </source>
</evidence>
<protein>
    <submittedName>
        <fullName evidence="8">MFS general substrate transporter</fullName>
    </submittedName>
</protein>
<proteinExistence type="predicted"/>
<dbReference type="InterPro" id="IPR036259">
    <property type="entry name" value="MFS_trans_sf"/>
</dbReference>
<evidence type="ECO:0000313" key="8">
    <source>
        <dbReference type="EMBL" id="KAF2739185.1"/>
    </source>
</evidence>
<feature type="transmembrane region" description="Helical" evidence="6">
    <location>
        <begin position="525"/>
        <end position="543"/>
    </location>
</feature>
<sequence length="570" mass="61627">MSSLSLPGSAKMKKEIESDLPSNVNNGPTSEPTPPTPSLSEKSVPSSEEAFKPGWRFWAAFASLAVITLMAALDATSISVALPIMAKALGGSAIEAFWSGTSFLLTSTVFQPVLGSFSHIFGRKPLVYVSLLLFLAGCITCALADNFTVILVGRSIQGVGGGGVIALTEIIITDMVPLRERGKWFSFISGMWAIGTVAGPLTGGGFSQSVTWRWIFWINLPFIGIGGIMITLFLQLNYKADSFLAKLRRVDWIGMALFLASTTGFLIPITWGGVQYPWDSWRTLVPLLVCGAGLVVFVFHQEKIAPEPLIRTSVFKNTTAAVTYTGTVIHGIILWGILYYLPLYFEAVKGFSPILTGVAVFPQTFTVAPAAMIVGATIAITGQYRWAIWSGWTLTTMGMGLLVLLKTHTTTVEWIFLDLVGGLGTGILFPAMAITTQASAVSKDQAYASNMFSFVRAVGQTLGVAIGGVVFQNQMKKKMLTYPLIADKAAEYSKDAAGLVQIIKALPAGEMKDQLRESYTDALKYIWIVLTVLAAVALIASIFTKAYPLDRALETEQGFKEKKRSKDVEQ</sequence>
<feature type="transmembrane region" description="Helical" evidence="6">
    <location>
        <begin position="386"/>
        <end position="405"/>
    </location>
</feature>
<comment type="caution">
    <text evidence="8">The sequence shown here is derived from an EMBL/GenBank/DDBJ whole genome shotgun (WGS) entry which is preliminary data.</text>
</comment>
<dbReference type="GO" id="GO:0022857">
    <property type="term" value="F:transmembrane transporter activity"/>
    <property type="evidence" value="ECO:0007669"/>
    <property type="project" value="InterPro"/>
</dbReference>
<evidence type="ECO:0000259" key="7">
    <source>
        <dbReference type="PROSITE" id="PS50850"/>
    </source>
</evidence>
<keyword evidence="2 6" id="KW-0812">Transmembrane</keyword>
<feature type="transmembrane region" description="Helical" evidence="6">
    <location>
        <begin position="214"/>
        <end position="238"/>
    </location>
</feature>
<dbReference type="InterPro" id="IPR011701">
    <property type="entry name" value="MFS"/>
</dbReference>
<dbReference type="FunFam" id="1.20.1250.20:FF:000786">
    <property type="entry name" value="MFS multidrug transporter, putative"/>
    <property type="match status" value="1"/>
</dbReference>
<feature type="transmembrane region" description="Helical" evidence="6">
    <location>
        <begin position="250"/>
        <end position="271"/>
    </location>
</feature>
<evidence type="ECO:0000256" key="2">
    <source>
        <dbReference type="ARBA" id="ARBA00022692"/>
    </source>
</evidence>
<dbReference type="Proteomes" id="UP000799444">
    <property type="component" value="Unassembled WGS sequence"/>
</dbReference>
<dbReference type="Gene3D" id="1.20.1250.20">
    <property type="entry name" value="MFS general substrate transporter like domains"/>
    <property type="match status" value="1"/>
</dbReference>
<gene>
    <name evidence="8" type="ORF">EJ04DRAFT_508900</name>
</gene>
<feature type="transmembrane region" description="Helical" evidence="6">
    <location>
        <begin position="454"/>
        <end position="471"/>
    </location>
</feature>
<feature type="transmembrane region" description="Helical" evidence="6">
    <location>
        <begin position="96"/>
        <end position="114"/>
    </location>
</feature>
<dbReference type="Gene3D" id="1.20.1720.10">
    <property type="entry name" value="Multidrug resistance protein D"/>
    <property type="match status" value="1"/>
</dbReference>
<keyword evidence="9" id="KW-1185">Reference proteome</keyword>
<dbReference type="FunFam" id="1.20.1720.10:FF:000018">
    <property type="entry name" value="Putative MFS multidrug transporter"/>
    <property type="match status" value="1"/>
</dbReference>
<dbReference type="PANTHER" id="PTHR23501:SF59">
    <property type="entry name" value="MAJOR FACILITATOR SUPERFAMILY (MFS) PROFILE DOMAIN-CONTAINING PROTEIN-RELATED"/>
    <property type="match status" value="1"/>
</dbReference>
<evidence type="ECO:0000256" key="1">
    <source>
        <dbReference type="ARBA" id="ARBA00004141"/>
    </source>
</evidence>
<feature type="transmembrane region" description="Helical" evidence="6">
    <location>
        <begin position="321"/>
        <end position="342"/>
    </location>
</feature>
<evidence type="ECO:0000256" key="5">
    <source>
        <dbReference type="SAM" id="MobiDB-lite"/>
    </source>
</evidence>
<feature type="transmembrane region" description="Helical" evidence="6">
    <location>
        <begin position="411"/>
        <end position="433"/>
    </location>
</feature>